<comment type="similarity">
    <text evidence="1">Belongs to the ROK (NagC/XylR) family.</text>
</comment>
<evidence type="ECO:0000313" key="2">
    <source>
        <dbReference type="EMBL" id="PTQ13444.1"/>
    </source>
</evidence>
<sequence length="381" mass="40322">MTETKDRQMQIGRQDFHPSQIMVMRALNRAGMASRIELARTTQLSAQSLTRITRELLDMGYLAEGARRSGQRGQPAIDLALAPGRLMSLGLVLEHDRITCLAGDIAEAPLRRRTASGDFLSAAATVRAAEELIAAMLQELPGNTKLLGLGVSQSGFFFEAGTRRMMSRNDIQGWAGTDLAGHFAERFGLDVIIENDGSAAAVGHTIHGIGTAYRNFFLVLMTRGVGGGVIHNGQLLRGRLGNAGELAVLLPGDPAAVRPTTESLRDWLSLAWGATPTAEAIDAAVEAGDPAVRQWLDSAASVLGRALESVTALLDPEAIIFAGRLSPAVRAALAERIHLGGPAIGGIAAPRPGIIVDPGSECLEYGAVALPIARFFEPDRA</sequence>
<keyword evidence="3" id="KW-1185">Reference proteome</keyword>
<dbReference type="Gene3D" id="3.30.420.40">
    <property type="match status" value="2"/>
</dbReference>
<evidence type="ECO:0008006" key="4">
    <source>
        <dbReference type="Google" id="ProtNLM"/>
    </source>
</evidence>
<dbReference type="InterPro" id="IPR036390">
    <property type="entry name" value="WH_DNA-bd_sf"/>
</dbReference>
<reference evidence="2 3" key="1">
    <citation type="submission" date="2017-09" db="EMBL/GenBank/DDBJ databases">
        <title>Sphingomonas panjinensis sp.nov., isolated from oil-contaminated soil.</title>
        <authorList>
            <person name="Wang L."/>
            <person name="Chen L."/>
        </authorList>
    </citation>
    <scope>NUCLEOTIDE SEQUENCE [LARGE SCALE GENOMIC DNA]</scope>
    <source>
        <strain evidence="2 3">FW-11</strain>
    </source>
</reference>
<dbReference type="OrthoDB" id="8595273at2"/>
<accession>A0A2T5G2S2</accession>
<dbReference type="InterPro" id="IPR036388">
    <property type="entry name" value="WH-like_DNA-bd_sf"/>
</dbReference>
<dbReference type="EMBL" id="NWBU01000004">
    <property type="protein sequence ID" value="PTQ13444.1"/>
    <property type="molecule type" value="Genomic_DNA"/>
</dbReference>
<dbReference type="SUPFAM" id="SSF53067">
    <property type="entry name" value="Actin-like ATPase domain"/>
    <property type="match status" value="1"/>
</dbReference>
<proteinExistence type="inferred from homology"/>
<dbReference type="Proteomes" id="UP000244162">
    <property type="component" value="Unassembled WGS sequence"/>
</dbReference>
<dbReference type="AlphaFoldDB" id="A0A2T5G2S2"/>
<dbReference type="SUPFAM" id="SSF46785">
    <property type="entry name" value="Winged helix' DNA-binding domain"/>
    <property type="match status" value="1"/>
</dbReference>
<organism evidence="2 3">
    <name type="scientific">Sphingomonas oleivorans</name>
    <dbReference type="NCBI Taxonomy" id="1735121"/>
    <lineage>
        <taxon>Bacteria</taxon>
        <taxon>Pseudomonadati</taxon>
        <taxon>Pseudomonadota</taxon>
        <taxon>Alphaproteobacteria</taxon>
        <taxon>Sphingomonadales</taxon>
        <taxon>Sphingomonadaceae</taxon>
        <taxon>Sphingomonas</taxon>
    </lineage>
</organism>
<name>A0A2T5G2S2_9SPHN</name>
<dbReference type="PANTHER" id="PTHR18964">
    <property type="entry name" value="ROK (REPRESSOR, ORF, KINASE) FAMILY"/>
    <property type="match status" value="1"/>
</dbReference>
<dbReference type="Pfam" id="PF00480">
    <property type="entry name" value="ROK"/>
    <property type="match status" value="1"/>
</dbReference>
<dbReference type="RefSeq" id="WP_107966676.1">
    <property type="nucleotide sequence ID" value="NZ_NWBU01000004.1"/>
</dbReference>
<dbReference type="PANTHER" id="PTHR18964:SF149">
    <property type="entry name" value="BIFUNCTIONAL UDP-N-ACETYLGLUCOSAMINE 2-EPIMERASE_N-ACETYLMANNOSAMINE KINASE"/>
    <property type="match status" value="1"/>
</dbReference>
<evidence type="ECO:0000256" key="1">
    <source>
        <dbReference type="ARBA" id="ARBA00006479"/>
    </source>
</evidence>
<dbReference type="InterPro" id="IPR000600">
    <property type="entry name" value="ROK"/>
</dbReference>
<comment type="caution">
    <text evidence="2">The sequence shown here is derived from an EMBL/GenBank/DDBJ whole genome shotgun (WGS) entry which is preliminary data.</text>
</comment>
<dbReference type="Gene3D" id="1.10.10.10">
    <property type="entry name" value="Winged helix-like DNA-binding domain superfamily/Winged helix DNA-binding domain"/>
    <property type="match status" value="1"/>
</dbReference>
<gene>
    <name evidence="2" type="ORF">CLG96_04970</name>
</gene>
<dbReference type="InterPro" id="IPR043129">
    <property type="entry name" value="ATPase_NBD"/>
</dbReference>
<evidence type="ECO:0000313" key="3">
    <source>
        <dbReference type="Proteomes" id="UP000244162"/>
    </source>
</evidence>
<protein>
    <recommendedName>
        <fullName evidence="4">Sugar kinase</fullName>
    </recommendedName>
</protein>